<organism evidence="3 4">
    <name type="scientific">Drechmeria coniospora</name>
    <name type="common">Nematophagous fungus</name>
    <name type="synonym">Meria coniospora</name>
    <dbReference type="NCBI Taxonomy" id="98403"/>
    <lineage>
        <taxon>Eukaryota</taxon>
        <taxon>Fungi</taxon>
        <taxon>Dikarya</taxon>
        <taxon>Ascomycota</taxon>
        <taxon>Pezizomycotina</taxon>
        <taxon>Sordariomycetes</taxon>
        <taxon>Hypocreomycetidae</taxon>
        <taxon>Hypocreales</taxon>
        <taxon>Ophiocordycipitaceae</taxon>
        <taxon>Drechmeria</taxon>
    </lineage>
</organism>
<feature type="signal peptide" evidence="2">
    <location>
        <begin position="1"/>
        <end position="21"/>
    </location>
</feature>
<sequence>MKFSHAAAILFAAVASAGVAGDRQPKLEPAEPAYDESSALDQSPYEPPTFLQPSQRRFLHANWASR</sequence>
<dbReference type="GeneID" id="63715634"/>
<dbReference type="Proteomes" id="UP000076580">
    <property type="component" value="Chromosome 01"/>
</dbReference>
<keyword evidence="2" id="KW-0732">Signal</keyword>
<feature type="chain" id="PRO_5007581110" evidence="2">
    <location>
        <begin position="22"/>
        <end position="66"/>
    </location>
</feature>
<name>A0A151GXM2_DRECN</name>
<evidence type="ECO:0000256" key="1">
    <source>
        <dbReference type="SAM" id="MobiDB-lite"/>
    </source>
</evidence>
<keyword evidence="4" id="KW-1185">Reference proteome</keyword>
<reference evidence="3 4" key="1">
    <citation type="journal article" date="2016" name="Sci. Rep.">
        <title>Insights into Adaptations to a Near-Obligate Nematode Endoparasitic Lifestyle from the Finished Genome of Drechmeria coniospora.</title>
        <authorList>
            <person name="Zhang L."/>
            <person name="Zhou Z."/>
            <person name="Guo Q."/>
            <person name="Fokkens L."/>
            <person name="Miskei M."/>
            <person name="Pocsi I."/>
            <person name="Zhang W."/>
            <person name="Chen M."/>
            <person name="Wang L."/>
            <person name="Sun Y."/>
            <person name="Donzelli B.G."/>
            <person name="Gibson D.M."/>
            <person name="Nelson D.R."/>
            <person name="Luo J.G."/>
            <person name="Rep M."/>
            <person name="Liu H."/>
            <person name="Yang S."/>
            <person name="Wang J."/>
            <person name="Krasnoff S.B."/>
            <person name="Xu Y."/>
            <person name="Molnar I."/>
            <person name="Lin M."/>
        </authorList>
    </citation>
    <scope>NUCLEOTIDE SEQUENCE [LARGE SCALE GENOMIC DNA]</scope>
    <source>
        <strain evidence="3 4">ARSEF 6962</strain>
    </source>
</reference>
<gene>
    <name evidence="3" type="ORF">DCS_02991</name>
</gene>
<feature type="region of interest" description="Disordered" evidence="1">
    <location>
        <begin position="19"/>
        <end position="51"/>
    </location>
</feature>
<proteinExistence type="predicted"/>
<dbReference type="InParanoid" id="A0A151GXM2"/>
<evidence type="ECO:0000313" key="3">
    <source>
        <dbReference type="EMBL" id="KYK61847.1"/>
    </source>
</evidence>
<protein>
    <submittedName>
        <fullName evidence="3">Uncharacterized protein</fullName>
    </submittedName>
</protein>
<evidence type="ECO:0000313" key="4">
    <source>
        <dbReference type="Proteomes" id="UP000076580"/>
    </source>
</evidence>
<dbReference type="AlphaFoldDB" id="A0A151GXM2"/>
<comment type="caution">
    <text evidence="3">The sequence shown here is derived from an EMBL/GenBank/DDBJ whole genome shotgun (WGS) entry which is preliminary data.</text>
</comment>
<dbReference type="RefSeq" id="XP_040661199.1">
    <property type="nucleotide sequence ID" value="XM_040800316.1"/>
</dbReference>
<evidence type="ECO:0000256" key="2">
    <source>
        <dbReference type="SAM" id="SignalP"/>
    </source>
</evidence>
<dbReference type="EMBL" id="LAYC01000001">
    <property type="protein sequence ID" value="KYK61847.1"/>
    <property type="molecule type" value="Genomic_DNA"/>
</dbReference>
<accession>A0A151GXM2</accession>